<keyword evidence="3" id="KW-1185">Reference proteome</keyword>
<comment type="caution">
    <text evidence="2">The sequence shown here is derived from an EMBL/GenBank/DDBJ whole genome shotgun (WGS) entry which is preliminary data.</text>
</comment>
<evidence type="ECO:0000313" key="3">
    <source>
        <dbReference type="Proteomes" id="UP000258309"/>
    </source>
</evidence>
<organism evidence="2 3">
    <name type="scientific">Scytalidium lignicola</name>
    <name type="common">Hyphomycete</name>
    <dbReference type="NCBI Taxonomy" id="5539"/>
    <lineage>
        <taxon>Eukaryota</taxon>
        <taxon>Fungi</taxon>
        <taxon>Dikarya</taxon>
        <taxon>Ascomycota</taxon>
        <taxon>Pezizomycotina</taxon>
        <taxon>Leotiomycetes</taxon>
        <taxon>Leotiomycetes incertae sedis</taxon>
        <taxon>Scytalidium</taxon>
    </lineage>
</organism>
<feature type="region of interest" description="Disordered" evidence="1">
    <location>
        <begin position="40"/>
        <end position="102"/>
    </location>
</feature>
<dbReference type="STRING" id="5539.A0A3E2GWG9"/>
<dbReference type="AlphaFoldDB" id="A0A3E2GWG9"/>
<evidence type="ECO:0000256" key="1">
    <source>
        <dbReference type="SAM" id="MobiDB-lite"/>
    </source>
</evidence>
<dbReference type="Proteomes" id="UP000258309">
    <property type="component" value="Unassembled WGS sequence"/>
</dbReference>
<protein>
    <submittedName>
        <fullName evidence="2">Uncharacterized protein</fullName>
    </submittedName>
</protein>
<gene>
    <name evidence="2" type="ORF">B7463_g10900</name>
</gene>
<feature type="compositionally biased region" description="Basic and acidic residues" evidence="1">
    <location>
        <begin position="47"/>
        <end position="67"/>
    </location>
</feature>
<feature type="non-terminal residue" evidence="2">
    <location>
        <position position="102"/>
    </location>
</feature>
<accession>A0A3E2GWG9</accession>
<dbReference type="EMBL" id="NCSJ02000333">
    <property type="protein sequence ID" value="RFU25438.1"/>
    <property type="molecule type" value="Genomic_DNA"/>
</dbReference>
<name>A0A3E2GWG9_SCYLI</name>
<feature type="compositionally biased region" description="Polar residues" evidence="1">
    <location>
        <begin position="73"/>
        <end position="90"/>
    </location>
</feature>
<evidence type="ECO:0000313" key="2">
    <source>
        <dbReference type="EMBL" id="RFU25438.1"/>
    </source>
</evidence>
<sequence length="102" mass="10629">MADKVLKTAQNIADGIKGGVHGVHGAGEMIRGGAMEAVDNLFDEPGGEQKNRTIADKGAAEMKRSENQVKGGHSTSSKLNQGSGYSTTHTSGDEAPFSNTKR</sequence>
<dbReference type="OrthoDB" id="4779541at2759"/>
<feature type="non-terminal residue" evidence="2">
    <location>
        <position position="1"/>
    </location>
</feature>
<reference evidence="2 3" key="1">
    <citation type="submission" date="2018-05" db="EMBL/GenBank/DDBJ databases">
        <title>Draft genome sequence of Scytalidium lignicola DSM 105466, a ubiquitous saprotrophic fungus.</title>
        <authorList>
            <person name="Buettner E."/>
            <person name="Gebauer A.M."/>
            <person name="Hofrichter M."/>
            <person name="Liers C."/>
            <person name="Kellner H."/>
        </authorList>
    </citation>
    <scope>NUCLEOTIDE SEQUENCE [LARGE SCALE GENOMIC DNA]</scope>
    <source>
        <strain evidence="2 3">DSM 105466</strain>
    </source>
</reference>
<proteinExistence type="predicted"/>